<organism evidence="2 3">
    <name type="scientific">Rosa chinensis</name>
    <name type="common">China rose</name>
    <dbReference type="NCBI Taxonomy" id="74649"/>
    <lineage>
        <taxon>Eukaryota</taxon>
        <taxon>Viridiplantae</taxon>
        <taxon>Streptophyta</taxon>
        <taxon>Embryophyta</taxon>
        <taxon>Tracheophyta</taxon>
        <taxon>Spermatophyta</taxon>
        <taxon>Magnoliopsida</taxon>
        <taxon>eudicotyledons</taxon>
        <taxon>Gunneridae</taxon>
        <taxon>Pentapetalae</taxon>
        <taxon>rosids</taxon>
        <taxon>fabids</taxon>
        <taxon>Rosales</taxon>
        <taxon>Rosaceae</taxon>
        <taxon>Rosoideae</taxon>
        <taxon>Rosoideae incertae sedis</taxon>
        <taxon>Rosa</taxon>
    </lineage>
</organism>
<keyword evidence="3" id="KW-1185">Reference proteome</keyword>
<feature type="region of interest" description="Disordered" evidence="1">
    <location>
        <begin position="22"/>
        <end position="41"/>
    </location>
</feature>
<sequence>MIPFFLEADHPLFLFIFYSSSSTLKPSRPSPRLDPSSLFSNPKKTRPITSLSFFFSTHPNHLTKISPHLDSSSPRFTSPKFHQIVINFSKGFQGASRDLIYIKT</sequence>
<evidence type="ECO:0000313" key="3">
    <source>
        <dbReference type="Proteomes" id="UP000238479"/>
    </source>
</evidence>
<evidence type="ECO:0000313" key="2">
    <source>
        <dbReference type="EMBL" id="PRQ35325.1"/>
    </source>
</evidence>
<comment type="caution">
    <text evidence="2">The sequence shown here is derived from an EMBL/GenBank/DDBJ whole genome shotgun (WGS) entry which is preliminary data.</text>
</comment>
<proteinExistence type="predicted"/>
<accession>A0A2P6QMC0</accession>
<dbReference type="Gramene" id="PRQ35325">
    <property type="protein sequence ID" value="PRQ35325"/>
    <property type="gene ID" value="RchiOBHm_Chr5g0078751"/>
</dbReference>
<gene>
    <name evidence="2" type="ORF">RchiOBHm_Chr5g0078751</name>
</gene>
<protein>
    <submittedName>
        <fullName evidence="2">Uncharacterized protein</fullName>
    </submittedName>
</protein>
<dbReference type="Proteomes" id="UP000238479">
    <property type="component" value="Chromosome 5"/>
</dbReference>
<evidence type="ECO:0000256" key="1">
    <source>
        <dbReference type="SAM" id="MobiDB-lite"/>
    </source>
</evidence>
<dbReference type="AlphaFoldDB" id="A0A2P6QMC0"/>
<name>A0A2P6QMC0_ROSCH</name>
<dbReference type="EMBL" id="PDCK01000043">
    <property type="protein sequence ID" value="PRQ35325.1"/>
    <property type="molecule type" value="Genomic_DNA"/>
</dbReference>
<reference evidence="2 3" key="1">
    <citation type="journal article" date="2018" name="Nat. Genet.">
        <title>The Rosa genome provides new insights in the design of modern roses.</title>
        <authorList>
            <person name="Bendahmane M."/>
        </authorList>
    </citation>
    <scope>NUCLEOTIDE SEQUENCE [LARGE SCALE GENOMIC DNA]</scope>
    <source>
        <strain evidence="3">cv. Old Blush</strain>
    </source>
</reference>